<dbReference type="EMBL" id="JAULSV010000007">
    <property type="protein sequence ID" value="KAK0638984.1"/>
    <property type="molecule type" value="Genomic_DNA"/>
</dbReference>
<proteinExistence type="predicted"/>
<organism evidence="3 4">
    <name type="scientific">Cercophora newfieldiana</name>
    <dbReference type="NCBI Taxonomy" id="92897"/>
    <lineage>
        <taxon>Eukaryota</taxon>
        <taxon>Fungi</taxon>
        <taxon>Dikarya</taxon>
        <taxon>Ascomycota</taxon>
        <taxon>Pezizomycotina</taxon>
        <taxon>Sordariomycetes</taxon>
        <taxon>Sordariomycetidae</taxon>
        <taxon>Sordariales</taxon>
        <taxon>Lasiosphaeriaceae</taxon>
        <taxon>Cercophora</taxon>
    </lineage>
</organism>
<name>A0AA39XRP1_9PEZI</name>
<comment type="caution">
    <text evidence="3">The sequence shown here is derived from an EMBL/GenBank/DDBJ whole genome shotgun (WGS) entry which is preliminary data.</text>
</comment>
<dbReference type="PROSITE" id="PS00028">
    <property type="entry name" value="ZINC_FINGER_C2H2_1"/>
    <property type="match status" value="1"/>
</dbReference>
<dbReference type="InterPro" id="IPR013087">
    <property type="entry name" value="Znf_C2H2_type"/>
</dbReference>
<feature type="compositionally biased region" description="Polar residues" evidence="1">
    <location>
        <begin position="86"/>
        <end position="102"/>
    </location>
</feature>
<feature type="compositionally biased region" description="Low complexity" evidence="1">
    <location>
        <begin position="263"/>
        <end position="279"/>
    </location>
</feature>
<accession>A0AA39XRP1</accession>
<feature type="compositionally biased region" description="Low complexity" evidence="1">
    <location>
        <begin position="103"/>
        <end position="121"/>
    </location>
</feature>
<sequence>MAEFSPSMILRGGDIRPAFLQHSSSPSDHTKRGRRRLSDSPDGDDASMQKKKPRVRSPTGSEDEHQEFEEDAADHVAGASDAGTYASDSTSDSGYYTKGSSLSPRDGNPSPGSNSGSKPVPEGYKAQGYYCYEKSTRLVNLPGPQSPDGRSEDAPSSESARSNARSGRGHSDGSKSSSSESQQDRIEQMADNDNDEYDGDPKLLEYVRTQLSEASARIFCRSVKGKLVYVPREDADSVGDLGALSLLDGLYQNIDINKFIPPTTSSTSGSSASSSSSSGSGHGHHDGSSRRGGNRATASRGSGRGGGPRRDSNEEPGDQNGKQPEKMAPPDPGKSGSTQAPMRNLRCVYNACDPDHYCGIAGRKYKACAGPGYTKMQYLKEHMKNTHRAAESIKCTNCQESFKTAKELQAHNRDVECPLRCPECNAPFESKGDRKAHIDQQHPQGEIHPHLRDMDEDTFSTLKAQLKQFSPSQRKGKATRNEALRWYIMFTFLFPEKAVPKCPFYGVGDVALNHEVAIEHILLVYEETVTAMLDGPEGPAPMDPHQTRDFYRAALRVTLNISANTRLERGALGRLVQPADGNLSGANDNQSEPFPPRPTLPLLMDFPQPLGLPCGPGLRSPCPVSLHLWDLPSYTNHLDTCPT</sequence>
<protein>
    <recommendedName>
        <fullName evidence="2">C2H2-type domain-containing protein</fullName>
    </recommendedName>
</protein>
<evidence type="ECO:0000259" key="2">
    <source>
        <dbReference type="PROSITE" id="PS00028"/>
    </source>
</evidence>
<gene>
    <name evidence="3" type="ORF">B0T16DRAFT_497167</name>
</gene>
<dbReference type="Proteomes" id="UP001174936">
    <property type="component" value="Unassembled WGS sequence"/>
</dbReference>
<feature type="compositionally biased region" description="Polar residues" evidence="1">
    <location>
        <begin position="154"/>
        <end position="165"/>
    </location>
</feature>
<evidence type="ECO:0000313" key="3">
    <source>
        <dbReference type="EMBL" id="KAK0638984.1"/>
    </source>
</evidence>
<keyword evidence="4" id="KW-1185">Reference proteome</keyword>
<dbReference type="Pfam" id="PF00096">
    <property type="entry name" value="zf-C2H2"/>
    <property type="match status" value="1"/>
</dbReference>
<feature type="region of interest" description="Disordered" evidence="1">
    <location>
        <begin position="262"/>
        <end position="340"/>
    </location>
</feature>
<dbReference type="Gene3D" id="3.30.160.60">
    <property type="entry name" value="Classic Zinc Finger"/>
    <property type="match status" value="1"/>
</dbReference>
<feature type="region of interest" description="Disordered" evidence="1">
    <location>
        <begin position="136"/>
        <end position="201"/>
    </location>
</feature>
<dbReference type="AlphaFoldDB" id="A0AA39XRP1"/>
<feature type="domain" description="C2H2-type" evidence="2">
    <location>
        <begin position="421"/>
        <end position="442"/>
    </location>
</feature>
<dbReference type="SMART" id="SM00355">
    <property type="entry name" value="ZnF_C2H2"/>
    <property type="match status" value="3"/>
</dbReference>
<reference evidence="3" key="1">
    <citation type="submission" date="2023-06" db="EMBL/GenBank/DDBJ databases">
        <title>Genome-scale phylogeny and comparative genomics of the fungal order Sordariales.</title>
        <authorList>
            <consortium name="Lawrence Berkeley National Laboratory"/>
            <person name="Hensen N."/>
            <person name="Bonometti L."/>
            <person name="Westerberg I."/>
            <person name="Brannstrom I.O."/>
            <person name="Guillou S."/>
            <person name="Cros-Aarteil S."/>
            <person name="Calhoun S."/>
            <person name="Haridas S."/>
            <person name="Kuo A."/>
            <person name="Mondo S."/>
            <person name="Pangilinan J."/>
            <person name="Riley R."/>
            <person name="Labutti K."/>
            <person name="Andreopoulos B."/>
            <person name="Lipzen A."/>
            <person name="Chen C."/>
            <person name="Yanf M."/>
            <person name="Daum C."/>
            <person name="Ng V."/>
            <person name="Clum A."/>
            <person name="Steindorff A."/>
            <person name="Ohm R."/>
            <person name="Martin F."/>
            <person name="Silar P."/>
            <person name="Natvig D."/>
            <person name="Lalanne C."/>
            <person name="Gautier V."/>
            <person name="Ament-Velasquez S.L."/>
            <person name="Kruys A."/>
            <person name="Hutchinson M.I."/>
            <person name="Powell A.J."/>
            <person name="Barry K."/>
            <person name="Miller A.N."/>
            <person name="Grigoriev I.V."/>
            <person name="Debuchy R."/>
            <person name="Gladieux P."/>
            <person name="Thoren M.H."/>
            <person name="Johannesson H."/>
        </authorList>
    </citation>
    <scope>NUCLEOTIDE SEQUENCE</scope>
    <source>
        <strain evidence="3">SMH2532-1</strain>
    </source>
</reference>
<evidence type="ECO:0000313" key="4">
    <source>
        <dbReference type="Proteomes" id="UP001174936"/>
    </source>
</evidence>
<evidence type="ECO:0000256" key="1">
    <source>
        <dbReference type="SAM" id="MobiDB-lite"/>
    </source>
</evidence>
<feature type="region of interest" description="Disordered" evidence="1">
    <location>
        <begin position="1"/>
        <end position="124"/>
    </location>
</feature>